<gene>
    <name evidence="2" type="ORF">IAB68_02765</name>
</gene>
<dbReference type="PANTHER" id="PTHR34203:SF15">
    <property type="entry name" value="SLL1173 PROTEIN"/>
    <property type="match status" value="1"/>
</dbReference>
<keyword evidence="2" id="KW-0808">Transferase</keyword>
<dbReference type="InterPro" id="IPR052514">
    <property type="entry name" value="SAM-dependent_MTase"/>
</dbReference>
<dbReference type="GO" id="GO:0008168">
    <property type="term" value="F:methyltransferase activity"/>
    <property type="evidence" value="ECO:0007669"/>
    <property type="project" value="UniProtKB-KW"/>
</dbReference>
<dbReference type="SUPFAM" id="SSF53335">
    <property type="entry name" value="S-adenosyl-L-methionine-dependent methyltransferases"/>
    <property type="match status" value="1"/>
</dbReference>
<dbReference type="EMBL" id="DVMT01000028">
    <property type="protein sequence ID" value="HIU40208.1"/>
    <property type="molecule type" value="Genomic_DNA"/>
</dbReference>
<reference evidence="2" key="1">
    <citation type="submission" date="2020-10" db="EMBL/GenBank/DDBJ databases">
        <authorList>
            <person name="Gilroy R."/>
        </authorList>
    </citation>
    <scope>NUCLEOTIDE SEQUENCE</scope>
    <source>
        <strain evidence="2">CHK193-30670</strain>
    </source>
</reference>
<evidence type="ECO:0000313" key="2">
    <source>
        <dbReference type="EMBL" id="HIU40208.1"/>
    </source>
</evidence>
<evidence type="ECO:0000259" key="1">
    <source>
        <dbReference type="Pfam" id="PF05050"/>
    </source>
</evidence>
<dbReference type="Gene3D" id="3.40.50.150">
    <property type="entry name" value="Vaccinia Virus protein VP39"/>
    <property type="match status" value="1"/>
</dbReference>
<dbReference type="Pfam" id="PF05050">
    <property type="entry name" value="Methyltransf_21"/>
    <property type="match status" value="1"/>
</dbReference>
<feature type="domain" description="Methyltransferase FkbM" evidence="1">
    <location>
        <begin position="137"/>
        <end position="280"/>
    </location>
</feature>
<dbReference type="InterPro" id="IPR006342">
    <property type="entry name" value="FkbM_mtfrase"/>
</dbReference>
<reference evidence="2" key="2">
    <citation type="journal article" date="2021" name="PeerJ">
        <title>Extensive microbial diversity within the chicken gut microbiome revealed by metagenomics and culture.</title>
        <authorList>
            <person name="Gilroy R."/>
            <person name="Ravi A."/>
            <person name="Getino M."/>
            <person name="Pursley I."/>
            <person name="Horton D.L."/>
            <person name="Alikhan N.F."/>
            <person name="Baker D."/>
            <person name="Gharbi K."/>
            <person name="Hall N."/>
            <person name="Watson M."/>
            <person name="Adriaenssens E.M."/>
            <person name="Foster-Nyarko E."/>
            <person name="Jarju S."/>
            <person name="Secka A."/>
            <person name="Antonio M."/>
            <person name="Oren A."/>
            <person name="Chaudhuri R.R."/>
            <person name="La Ragione R."/>
            <person name="Hildebrand F."/>
            <person name="Pallen M.J."/>
        </authorList>
    </citation>
    <scope>NUCLEOTIDE SEQUENCE</scope>
    <source>
        <strain evidence="2">CHK193-30670</strain>
    </source>
</reference>
<dbReference type="InterPro" id="IPR029063">
    <property type="entry name" value="SAM-dependent_MTases_sf"/>
</dbReference>
<dbReference type="AlphaFoldDB" id="A0A9D1IMS5"/>
<comment type="caution">
    <text evidence="2">The sequence shown here is derived from an EMBL/GenBank/DDBJ whole genome shotgun (WGS) entry which is preliminary data.</text>
</comment>
<evidence type="ECO:0000313" key="3">
    <source>
        <dbReference type="Proteomes" id="UP000824074"/>
    </source>
</evidence>
<sequence length="308" mass="35959">MNIIDKEFNELAGVIKNKSLEEVFNDIKDAFFKIPLETQKSLEDYYANFGYWGKLKRSDEEYEELYNRAKSLKEHIDDYVFIYDKLSDYRSKKLLYAILSNWYRFDFVTIASSLEKNYAQYLDLDILKPSSDEVIVDLGAYTGDTMLNYINTFGDDSYKKIYCYEITKETFENLKGNLRKYENIEFVNKATSDHEGVLYINENETGASANTIEETGDKEVIATTIDNDIKDKVTLIKMDIEGSEQKALKGCENHIKNEHPKLLISVYHNHEDLYKIPLMINDMDSSYKFYLRCYGSIIFPTEIVLFAV</sequence>
<organism evidence="2 3">
    <name type="scientific">Candidatus Aphodocola excrementigallinarum</name>
    <dbReference type="NCBI Taxonomy" id="2840670"/>
    <lineage>
        <taxon>Bacteria</taxon>
        <taxon>Bacillati</taxon>
        <taxon>Bacillota</taxon>
        <taxon>Bacilli</taxon>
        <taxon>Candidatus Aphodocola</taxon>
    </lineage>
</organism>
<name>A0A9D1IMS5_9FIRM</name>
<dbReference type="NCBIfam" id="TIGR01444">
    <property type="entry name" value="fkbM_fam"/>
    <property type="match status" value="1"/>
</dbReference>
<dbReference type="Proteomes" id="UP000824074">
    <property type="component" value="Unassembled WGS sequence"/>
</dbReference>
<keyword evidence="2" id="KW-0489">Methyltransferase</keyword>
<protein>
    <submittedName>
        <fullName evidence="2">FkbM family methyltransferase</fullName>
    </submittedName>
</protein>
<accession>A0A9D1IMS5</accession>
<dbReference type="GO" id="GO:0032259">
    <property type="term" value="P:methylation"/>
    <property type="evidence" value="ECO:0007669"/>
    <property type="project" value="UniProtKB-KW"/>
</dbReference>
<proteinExistence type="predicted"/>
<dbReference type="PANTHER" id="PTHR34203">
    <property type="entry name" value="METHYLTRANSFERASE, FKBM FAMILY PROTEIN"/>
    <property type="match status" value="1"/>
</dbReference>